<dbReference type="Pfam" id="PF05069">
    <property type="entry name" value="Phage_tail_S"/>
    <property type="match status" value="1"/>
</dbReference>
<organism evidence="1">
    <name type="scientific">uncultured Desulfobacterium sp</name>
    <dbReference type="NCBI Taxonomy" id="201089"/>
    <lineage>
        <taxon>Bacteria</taxon>
        <taxon>Pseudomonadati</taxon>
        <taxon>Thermodesulfobacteriota</taxon>
        <taxon>Desulfobacteria</taxon>
        <taxon>Desulfobacterales</taxon>
        <taxon>Desulfobacteriaceae</taxon>
        <taxon>Desulfobacterium</taxon>
        <taxon>environmental samples</taxon>
    </lineage>
</organism>
<accession>A0A445MWQ5</accession>
<gene>
    <name evidence="1" type="ORF">PITCH_A1980015</name>
</gene>
<evidence type="ECO:0000313" key="1">
    <source>
        <dbReference type="EMBL" id="SPD73812.1"/>
    </source>
</evidence>
<dbReference type="AlphaFoldDB" id="A0A445MWQ5"/>
<dbReference type="EMBL" id="OJIN01000110">
    <property type="protein sequence ID" value="SPD73812.1"/>
    <property type="molecule type" value="Genomic_DNA"/>
</dbReference>
<name>A0A445MWQ5_9BACT</name>
<sequence>MSVALHVDLSGLKALEDRIDRLAGLSSTSLRQLLDDIGELVETQTTLRLREEKTSPEGADWPGLDPTYLARKRKKSSGGTLEFGGDLINSMTHNVIGEAVEVGSNLVYAATHQEGDEERNIKARPYLGLSSENEDDVADLVDTFIDGLLLN</sequence>
<proteinExistence type="predicted"/>
<dbReference type="InterPro" id="IPR006522">
    <property type="entry name" value="Phage_virion_morphogenesis"/>
</dbReference>
<reference evidence="1" key="1">
    <citation type="submission" date="2018-01" db="EMBL/GenBank/DDBJ databases">
        <authorList>
            <person name="Regsiter A."/>
            <person name="William W."/>
        </authorList>
    </citation>
    <scope>NUCLEOTIDE SEQUENCE</scope>
    <source>
        <strain evidence="1">TRIP AH-1</strain>
    </source>
</reference>
<protein>
    <submittedName>
        <fullName evidence="1">Phage virion morphogenesis protein</fullName>
    </submittedName>
</protein>